<feature type="domain" description="Putative DNA-binding" evidence="1">
    <location>
        <begin position="28"/>
        <end position="93"/>
    </location>
</feature>
<dbReference type="Proteomes" id="UP000037939">
    <property type="component" value="Unassembled WGS sequence"/>
</dbReference>
<protein>
    <recommendedName>
        <fullName evidence="1">Putative DNA-binding domain-containing protein</fullName>
    </recommendedName>
</protein>
<dbReference type="RefSeq" id="WP_053939092.1">
    <property type="nucleotide sequence ID" value="NZ_LAQT01000029.1"/>
</dbReference>
<dbReference type="InterPro" id="IPR018640">
    <property type="entry name" value="DUF2063"/>
</dbReference>
<dbReference type="InterPro" id="IPR044922">
    <property type="entry name" value="DUF2063_N_sf"/>
</dbReference>
<keyword evidence="3" id="KW-1185">Reference proteome</keyword>
<name>A0A0N0XGZ5_9NEIS</name>
<gene>
    <name evidence="2" type="ORF">WG78_17435</name>
</gene>
<evidence type="ECO:0000313" key="2">
    <source>
        <dbReference type="EMBL" id="KPC50413.1"/>
    </source>
</evidence>
<evidence type="ECO:0000259" key="1">
    <source>
        <dbReference type="Pfam" id="PF09836"/>
    </source>
</evidence>
<evidence type="ECO:0000313" key="3">
    <source>
        <dbReference type="Proteomes" id="UP000037939"/>
    </source>
</evidence>
<sequence length="249" mass="26226">MLSYAAALAELAYAFNDAGFVPAGVTTASAPRLDVYRNNVRLNRINALRATFAQVAELVGAEFFNGMARAYVRATPATSANLHDDGAQLAAFIATFAPARSVPYLADVARVDWALHRAWHAPDCAPFAVAQLQTLTPEQFAQQRVRFAPAVALVASPAWPIADLLAMHQGGALADPDAGGQAVLIWRAGTQVQHRALGPAHAVAVRSLQHGAPLHAVLPALQADTALLPLLFTDGLISALEAHHACAPL</sequence>
<dbReference type="Gene3D" id="1.10.150.690">
    <property type="entry name" value="DUF2063"/>
    <property type="match status" value="1"/>
</dbReference>
<accession>A0A0N0XGZ5</accession>
<dbReference type="STRING" id="857265.WG78_17435"/>
<organism evidence="2 3">
    <name type="scientific">Amantichitinum ursilacus</name>
    <dbReference type="NCBI Taxonomy" id="857265"/>
    <lineage>
        <taxon>Bacteria</taxon>
        <taxon>Pseudomonadati</taxon>
        <taxon>Pseudomonadota</taxon>
        <taxon>Betaproteobacteria</taxon>
        <taxon>Neisseriales</taxon>
        <taxon>Chitinibacteraceae</taxon>
        <taxon>Amantichitinum</taxon>
    </lineage>
</organism>
<proteinExistence type="predicted"/>
<dbReference type="AlphaFoldDB" id="A0A0N0XGZ5"/>
<dbReference type="EMBL" id="LAQT01000029">
    <property type="protein sequence ID" value="KPC50413.1"/>
    <property type="molecule type" value="Genomic_DNA"/>
</dbReference>
<comment type="caution">
    <text evidence="2">The sequence shown here is derived from an EMBL/GenBank/DDBJ whole genome shotgun (WGS) entry which is preliminary data.</text>
</comment>
<dbReference type="Pfam" id="PF09836">
    <property type="entry name" value="DUF2063"/>
    <property type="match status" value="1"/>
</dbReference>
<dbReference type="OrthoDB" id="4146344at2"/>
<reference evidence="2 3" key="1">
    <citation type="submission" date="2015-07" db="EMBL/GenBank/DDBJ databases">
        <title>Draft genome sequence of the Amantichitinum ursilacus IGB-41, a new chitin-degrading bacterium.</title>
        <authorList>
            <person name="Kirstahler P."/>
            <person name="Guenther M."/>
            <person name="Grumaz C."/>
            <person name="Rupp S."/>
            <person name="Zibek S."/>
            <person name="Sohn K."/>
        </authorList>
    </citation>
    <scope>NUCLEOTIDE SEQUENCE [LARGE SCALE GENOMIC DNA]</scope>
    <source>
        <strain evidence="2 3">IGB-41</strain>
    </source>
</reference>